<dbReference type="EMBL" id="JALHAT010000043">
    <property type="protein sequence ID" value="MCJ1962505.1"/>
    <property type="molecule type" value="Genomic_DNA"/>
</dbReference>
<reference evidence="2" key="1">
    <citation type="submission" date="2022-03" db="EMBL/GenBank/DDBJ databases">
        <title>Identification of a novel bacterium isolated from mangrove sediments.</title>
        <authorList>
            <person name="Pan X."/>
        </authorList>
    </citation>
    <scope>NUCLEOTIDE SEQUENCE</scope>
    <source>
        <strain evidence="2">B2637</strain>
    </source>
</reference>
<keyword evidence="3" id="KW-1185">Reference proteome</keyword>
<sequence length="85" mass="8814">MSAPPPSPSGAPDPAARRFFIIQAVRLLGVACVVVGILIAKGGLFAPAPPALGYVLVANGLVDLFLIPALLARKWRSRPGDQPES</sequence>
<protein>
    <submittedName>
        <fullName evidence="2">Uncharacterized protein</fullName>
    </submittedName>
</protein>
<feature type="transmembrane region" description="Helical" evidence="1">
    <location>
        <begin position="20"/>
        <end position="39"/>
    </location>
</feature>
<dbReference type="RefSeq" id="WP_226633788.1">
    <property type="nucleotide sequence ID" value="NZ_JALHAT010000043.1"/>
</dbReference>
<keyword evidence="1" id="KW-0812">Transmembrane</keyword>
<accession>A0ABT0AH58</accession>
<comment type="caution">
    <text evidence="2">The sequence shown here is derived from an EMBL/GenBank/DDBJ whole genome shotgun (WGS) entry which is preliminary data.</text>
</comment>
<organism evidence="2 3">
    <name type="scientific">Novosphingobium mangrovi</name>
    <name type="common">ex Hu et al. 2023</name>
    <dbReference type="NCBI Taxonomy" id="2930094"/>
    <lineage>
        <taxon>Bacteria</taxon>
        <taxon>Pseudomonadati</taxon>
        <taxon>Pseudomonadota</taxon>
        <taxon>Alphaproteobacteria</taxon>
        <taxon>Sphingomonadales</taxon>
        <taxon>Sphingomonadaceae</taxon>
        <taxon>Novosphingobium</taxon>
    </lineage>
</organism>
<keyword evidence="1" id="KW-1133">Transmembrane helix</keyword>
<evidence type="ECO:0000256" key="1">
    <source>
        <dbReference type="SAM" id="Phobius"/>
    </source>
</evidence>
<gene>
    <name evidence="2" type="ORF">MTR65_17565</name>
</gene>
<keyword evidence="1" id="KW-0472">Membrane</keyword>
<name>A0ABT0AH58_9SPHN</name>
<evidence type="ECO:0000313" key="2">
    <source>
        <dbReference type="EMBL" id="MCJ1962505.1"/>
    </source>
</evidence>
<feature type="transmembrane region" description="Helical" evidence="1">
    <location>
        <begin position="51"/>
        <end position="72"/>
    </location>
</feature>
<proteinExistence type="predicted"/>
<dbReference type="Proteomes" id="UP001162802">
    <property type="component" value="Unassembled WGS sequence"/>
</dbReference>
<evidence type="ECO:0000313" key="3">
    <source>
        <dbReference type="Proteomes" id="UP001162802"/>
    </source>
</evidence>